<name>A0A345YIK7_9SPHN</name>
<dbReference type="Proteomes" id="UP000254508">
    <property type="component" value="Plasmid unnamed"/>
</dbReference>
<proteinExistence type="predicted"/>
<protein>
    <submittedName>
        <fullName evidence="1">Uncharacterized protein</fullName>
    </submittedName>
</protein>
<keyword evidence="2" id="KW-1185">Reference proteome</keyword>
<evidence type="ECO:0000313" key="1">
    <source>
        <dbReference type="EMBL" id="AXK43759.1"/>
    </source>
</evidence>
<sequence>MDTQTSAKPQAQVIEAKALMSVTDQQRLDERFAKESDYYAIFLMDEVTGDRVRVRTSVWELDEDRVPILKDGKRQLRNPHDVALDVWAAQGADDHTLEMVQRGGCIVATPRSIANEIAMRNAADAE</sequence>
<geneLocation type="plasmid" evidence="1 2">
    <name>unnamed</name>
</geneLocation>
<dbReference type="EMBL" id="CP031358">
    <property type="protein sequence ID" value="AXK43759.1"/>
    <property type="molecule type" value="Genomic_DNA"/>
</dbReference>
<reference evidence="1 2" key="1">
    <citation type="submission" date="2018-07" db="EMBL/GenBank/DDBJ databases">
        <title>Genome sequence of Erythrobacter strain YH-07, an antagonistic bacterium isolated from Yellow Sea.</title>
        <authorList>
            <person name="Tang T."/>
            <person name="Liu Q."/>
            <person name="Sun X."/>
        </authorList>
    </citation>
    <scope>NUCLEOTIDE SEQUENCE [LARGE SCALE GENOMIC DNA]</scope>
    <source>
        <strain evidence="1 2">YH-07</strain>
        <plasmid evidence="1 2">unnamed</plasmid>
    </source>
</reference>
<dbReference type="AlphaFoldDB" id="A0A345YIK7"/>
<dbReference type="RefSeq" id="WP_115418072.1">
    <property type="nucleotide sequence ID" value="NZ_CP031358.1"/>
</dbReference>
<organism evidence="1 2">
    <name type="scientific">Erythrobacter aureus</name>
    <dbReference type="NCBI Taxonomy" id="2182384"/>
    <lineage>
        <taxon>Bacteria</taxon>
        <taxon>Pseudomonadati</taxon>
        <taxon>Pseudomonadota</taxon>
        <taxon>Alphaproteobacteria</taxon>
        <taxon>Sphingomonadales</taxon>
        <taxon>Erythrobacteraceae</taxon>
        <taxon>Erythrobacter/Porphyrobacter group</taxon>
        <taxon>Erythrobacter</taxon>
    </lineage>
</organism>
<accession>A0A345YIK7</accession>
<evidence type="ECO:0000313" key="2">
    <source>
        <dbReference type="Proteomes" id="UP000254508"/>
    </source>
</evidence>
<gene>
    <name evidence="1" type="ORF">DVR09_14980</name>
</gene>
<dbReference type="OrthoDB" id="9865522at2"/>
<keyword evidence="1" id="KW-0614">Plasmid</keyword>
<dbReference type="KEGG" id="err:DVR09_14980"/>